<dbReference type="PANTHER" id="PTHR21220">
    <property type="entry name" value="DNA-DEPENDENT METALLOPROTEASE SPRTN"/>
    <property type="match status" value="1"/>
</dbReference>
<evidence type="ECO:0000313" key="6">
    <source>
        <dbReference type="Proteomes" id="UP001217089"/>
    </source>
</evidence>
<keyword evidence="2" id="KW-0539">Nucleus</keyword>
<dbReference type="Gene3D" id="3.30.160.60">
    <property type="entry name" value="Classic Zinc Finger"/>
    <property type="match status" value="1"/>
</dbReference>
<dbReference type="Proteomes" id="UP001217089">
    <property type="component" value="Unassembled WGS sequence"/>
</dbReference>
<proteinExistence type="predicted"/>
<name>A0ABQ9EWY5_TEGGR</name>
<feature type="compositionally biased region" description="Basic and acidic residues" evidence="3">
    <location>
        <begin position="500"/>
        <end position="517"/>
    </location>
</feature>
<protein>
    <recommendedName>
        <fullName evidence="4">SprT-like domain-containing protein</fullName>
    </recommendedName>
</protein>
<feature type="compositionally biased region" description="Polar residues" evidence="3">
    <location>
        <begin position="244"/>
        <end position="258"/>
    </location>
</feature>
<feature type="region of interest" description="Disordered" evidence="3">
    <location>
        <begin position="244"/>
        <end position="359"/>
    </location>
</feature>
<feature type="region of interest" description="Disordered" evidence="3">
    <location>
        <begin position="394"/>
        <end position="414"/>
    </location>
</feature>
<dbReference type="Pfam" id="PF10263">
    <property type="entry name" value="SprT-like"/>
    <property type="match status" value="1"/>
</dbReference>
<gene>
    <name evidence="5" type="ORF">KUTeg_014443</name>
</gene>
<keyword evidence="6" id="KW-1185">Reference proteome</keyword>
<evidence type="ECO:0000313" key="5">
    <source>
        <dbReference type="EMBL" id="KAJ8309569.1"/>
    </source>
</evidence>
<feature type="compositionally biased region" description="Basic and acidic residues" evidence="3">
    <location>
        <begin position="259"/>
        <end position="288"/>
    </location>
</feature>
<feature type="compositionally biased region" description="Basic residues" evidence="3">
    <location>
        <begin position="305"/>
        <end position="315"/>
    </location>
</feature>
<evidence type="ECO:0000259" key="4">
    <source>
        <dbReference type="SMART" id="SM00731"/>
    </source>
</evidence>
<dbReference type="Pfam" id="PF22934">
    <property type="entry name" value="SPRTN_ZBD"/>
    <property type="match status" value="1"/>
</dbReference>
<feature type="compositionally biased region" description="Low complexity" evidence="3">
    <location>
        <begin position="346"/>
        <end position="357"/>
    </location>
</feature>
<feature type="region of interest" description="Disordered" evidence="3">
    <location>
        <begin position="34"/>
        <end position="55"/>
    </location>
</feature>
<organism evidence="5 6">
    <name type="scientific">Tegillarca granosa</name>
    <name type="common">Malaysian cockle</name>
    <name type="synonym">Anadara granosa</name>
    <dbReference type="NCBI Taxonomy" id="220873"/>
    <lineage>
        <taxon>Eukaryota</taxon>
        <taxon>Metazoa</taxon>
        <taxon>Spiralia</taxon>
        <taxon>Lophotrochozoa</taxon>
        <taxon>Mollusca</taxon>
        <taxon>Bivalvia</taxon>
        <taxon>Autobranchia</taxon>
        <taxon>Pteriomorphia</taxon>
        <taxon>Arcoida</taxon>
        <taxon>Arcoidea</taxon>
        <taxon>Arcidae</taxon>
        <taxon>Tegillarca</taxon>
    </lineage>
</organism>
<accession>A0ABQ9EWY5</accession>
<dbReference type="InterPro" id="IPR006640">
    <property type="entry name" value="SprT-like_domain"/>
</dbReference>
<evidence type="ECO:0000256" key="1">
    <source>
        <dbReference type="ARBA" id="ARBA00004123"/>
    </source>
</evidence>
<comment type="caution">
    <text evidence="5">The sequence shown here is derived from an EMBL/GenBank/DDBJ whole genome shotgun (WGS) entry which is preliminary data.</text>
</comment>
<sequence>MLHIQNHDIGTICLVTSSVITDLQQKFDQESQSTPKYFSSAGSSSSQELSPVDPQWETLDPNPDIRALFLQFNEQFFWGRLAGIEVKWSPRMTLCAGLCCYEGRGGLCSVRLSVPLLKLRPRKDLVETLLHEMIHAYLFVTDNNKVYHSFHDEVAEYRQHWWRCNGPCQNRKPYFGYVKRAMNRAPSARDPWFKDHQNSCNGTFIKIKEPENYVKDRNMDIRVFAGKGHSLNSTKTSDMTSVTSVVDGTKLQKGNSSPSKDKFEMPNKGSEISRHIPTDSDSDTEIHSGIRKSVSSGGLADANRKPHTSKKKKFVRFYSTDSDDEIPILSSQKSDSSNEQKTFGDNSNTCNSNNLNTGQMLLSDSEDELFANINIPQLSSDKLNNKENCKTEENDNCYSDSQGSHLETQSHDSSMDVRLKLREVWGKKQDMLSKNKKTNVIDKPDIRRDSNLHNERLFGKQKRPCETQDDIQHIKRTKVSDSSEIYSYTKIEDVFSRMKSPTKVDRTERNNENRGENMRGQSTSVLFHDCPVCSKPVPAEQINSHLDIFKS</sequence>
<dbReference type="EMBL" id="JARBDR010000657">
    <property type="protein sequence ID" value="KAJ8309569.1"/>
    <property type="molecule type" value="Genomic_DNA"/>
</dbReference>
<reference evidence="5 6" key="1">
    <citation type="submission" date="2022-12" db="EMBL/GenBank/DDBJ databases">
        <title>Chromosome-level genome of Tegillarca granosa.</title>
        <authorList>
            <person name="Kim J."/>
        </authorList>
    </citation>
    <scope>NUCLEOTIDE SEQUENCE [LARGE SCALE GENOMIC DNA]</scope>
    <source>
        <strain evidence="5">Teg-2019</strain>
        <tissue evidence="5">Adductor muscle</tissue>
    </source>
</reference>
<evidence type="ECO:0000256" key="3">
    <source>
        <dbReference type="SAM" id="MobiDB-lite"/>
    </source>
</evidence>
<dbReference type="SMART" id="SM00731">
    <property type="entry name" value="SprT"/>
    <property type="match status" value="1"/>
</dbReference>
<evidence type="ECO:0000256" key="2">
    <source>
        <dbReference type="ARBA" id="ARBA00023242"/>
    </source>
</evidence>
<comment type="subcellular location">
    <subcellularLocation>
        <location evidence="1">Nucleus</location>
    </subcellularLocation>
</comment>
<dbReference type="InterPro" id="IPR044245">
    <property type="entry name" value="Spartan"/>
</dbReference>
<dbReference type="InterPro" id="IPR055220">
    <property type="entry name" value="SPRTN_ZBD"/>
</dbReference>
<feature type="region of interest" description="Disordered" evidence="3">
    <location>
        <begin position="500"/>
        <end position="521"/>
    </location>
</feature>
<dbReference type="PANTHER" id="PTHR21220:SF0">
    <property type="entry name" value="DNA-DEPENDENT METALLOPROTEASE SPRTN"/>
    <property type="match status" value="1"/>
</dbReference>
<feature type="compositionally biased region" description="Polar residues" evidence="3">
    <location>
        <begin position="329"/>
        <end position="345"/>
    </location>
</feature>
<feature type="domain" description="SprT-like" evidence="4">
    <location>
        <begin position="63"/>
        <end position="207"/>
    </location>
</feature>
<feature type="compositionally biased region" description="Polar residues" evidence="3">
    <location>
        <begin position="396"/>
        <end position="407"/>
    </location>
</feature>
<feature type="compositionally biased region" description="Low complexity" evidence="3">
    <location>
        <begin position="39"/>
        <end position="50"/>
    </location>
</feature>